<dbReference type="InterPro" id="IPR011701">
    <property type="entry name" value="MFS"/>
</dbReference>
<reference evidence="9" key="1">
    <citation type="submission" date="2013-07" db="EMBL/GenBank/DDBJ databases">
        <title>The Genome Sequence of Cryptococcus bestiolae CBS10118.</title>
        <authorList>
            <consortium name="The Broad Institute Genome Sequencing Platform"/>
            <person name="Cuomo C."/>
            <person name="Litvintseva A."/>
            <person name="Chen Y."/>
            <person name="Heitman J."/>
            <person name="Sun S."/>
            <person name="Springer D."/>
            <person name="Dromer F."/>
            <person name="Young S.K."/>
            <person name="Zeng Q."/>
            <person name="Gargeya S."/>
            <person name="Fitzgerald M."/>
            <person name="Abouelleil A."/>
            <person name="Alvarado L."/>
            <person name="Berlin A.M."/>
            <person name="Chapman S.B."/>
            <person name="Dewar J."/>
            <person name="Goldberg J."/>
            <person name="Griggs A."/>
            <person name="Gujja S."/>
            <person name="Hansen M."/>
            <person name="Howarth C."/>
            <person name="Imamovic A."/>
            <person name="Larimer J."/>
            <person name="McCowan C."/>
            <person name="Murphy C."/>
            <person name="Pearson M."/>
            <person name="Priest M."/>
            <person name="Roberts A."/>
            <person name="Saif S."/>
            <person name="Shea T."/>
            <person name="Sykes S."/>
            <person name="Wortman J."/>
            <person name="Nusbaum C."/>
            <person name="Birren B."/>
        </authorList>
    </citation>
    <scope>NUCLEOTIDE SEQUENCE [LARGE SCALE GENOMIC DNA]</scope>
    <source>
        <strain evidence="9">CBS 10118</strain>
    </source>
</reference>
<feature type="compositionally biased region" description="Basic and acidic residues" evidence="6">
    <location>
        <begin position="535"/>
        <end position="545"/>
    </location>
</feature>
<dbReference type="AlphaFoldDB" id="A0A1B9FSH1"/>
<dbReference type="Gene3D" id="1.20.1250.20">
    <property type="entry name" value="MFS general substrate transporter like domains"/>
    <property type="match status" value="1"/>
</dbReference>
<evidence type="ECO:0000256" key="1">
    <source>
        <dbReference type="ARBA" id="ARBA00004141"/>
    </source>
</evidence>
<dbReference type="RefSeq" id="XP_019042788.1">
    <property type="nucleotide sequence ID" value="XM_019195075.1"/>
</dbReference>
<dbReference type="EMBL" id="CP144543">
    <property type="protein sequence ID" value="WVW83189.1"/>
    <property type="molecule type" value="Genomic_DNA"/>
</dbReference>
<dbReference type="Pfam" id="PF07690">
    <property type="entry name" value="MFS_1"/>
    <property type="match status" value="1"/>
</dbReference>
<dbReference type="InterPro" id="IPR020846">
    <property type="entry name" value="MFS_dom"/>
</dbReference>
<dbReference type="KEGG" id="kbi:30212894"/>
<accession>A0A1B9FSH1</accession>
<protein>
    <recommendedName>
        <fullName evidence="8">Major facilitator superfamily (MFS) profile domain-containing protein</fullName>
    </recommendedName>
</protein>
<proteinExistence type="predicted"/>
<feature type="transmembrane region" description="Helical" evidence="7">
    <location>
        <begin position="164"/>
        <end position="189"/>
    </location>
</feature>
<name>A0A1B9FSH1_9TREE</name>
<dbReference type="InterPro" id="IPR036259">
    <property type="entry name" value="MFS_trans_sf"/>
</dbReference>
<evidence type="ECO:0000256" key="6">
    <source>
        <dbReference type="SAM" id="MobiDB-lite"/>
    </source>
</evidence>
<dbReference type="PANTHER" id="PTHR42718:SF9">
    <property type="entry name" value="MAJOR FACILITATOR SUPERFAMILY MULTIDRUG TRANSPORTER MFSC"/>
    <property type="match status" value="1"/>
</dbReference>
<dbReference type="GO" id="GO:0016020">
    <property type="term" value="C:membrane"/>
    <property type="evidence" value="ECO:0007669"/>
    <property type="project" value="UniProtKB-SubCell"/>
</dbReference>
<evidence type="ECO:0000256" key="5">
    <source>
        <dbReference type="ARBA" id="ARBA00023136"/>
    </source>
</evidence>
<feature type="transmembrane region" description="Helical" evidence="7">
    <location>
        <begin position="369"/>
        <end position="389"/>
    </location>
</feature>
<keyword evidence="3 7" id="KW-0812">Transmembrane</keyword>
<dbReference type="Proteomes" id="UP000092730">
    <property type="component" value="Chromosome 3"/>
</dbReference>
<evidence type="ECO:0000256" key="3">
    <source>
        <dbReference type="ARBA" id="ARBA00022692"/>
    </source>
</evidence>
<reference evidence="10" key="4">
    <citation type="submission" date="2024-02" db="EMBL/GenBank/DDBJ databases">
        <title>Comparative genomics of Cryptococcus and Kwoniella reveals pathogenesis evolution and contrasting modes of karyotype evolution via chromosome fusion or intercentromeric recombination.</title>
        <authorList>
            <person name="Coelho M.A."/>
            <person name="David-Palma M."/>
            <person name="Shea T."/>
            <person name="Bowers K."/>
            <person name="McGinley-Smith S."/>
            <person name="Mohammad A.W."/>
            <person name="Gnirke A."/>
            <person name="Yurkov A.M."/>
            <person name="Nowrousian M."/>
            <person name="Sun S."/>
            <person name="Cuomo C.A."/>
            <person name="Heitman J."/>
        </authorList>
    </citation>
    <scope>NUCLEOTIDE SEQUENCE</scope>
    <source>
        <strain evidence="10">CBS 10118</strain>
    </source>
</reference>
<evidence type="ECO:0000256" key="4">
    <source>
        <dbReference type="ARBA" id="ARBA00022989"/>
    </source>
</evidence>
<keyword evidence="4 7" id="KW-1133">Transmembrane helix</keyword>
<feature type="transmembrane region" description="Helical" evidence="7">
    <location>
        <begin position="442"/>
        <end position="459"/>
    </location>
</feature>
<feature type="transmembrane region" description="Helical" evidence="7">
    <location>
        <begin position="195"/>
        <end position="215"/>
    </location>
</feature>
<dbReference type="OrthoDB" id="2130629at2759"/>
<evidence type="ECO:0000259" key="8">
    <source>
        <dbReference type="PROSITE" id="PS50850"/>
    </source>
</evidence>
<evidence type="ECO:0000256" key="2">
    <source>
        <dbReference type="ARBA" id="ARBA00022448"/>
    </source>
</evidence>
<feature type="transmembrane region" description="Helical" evidence="7">
    <location>
        <begin position="258"/>
        <end position="278"/>
    </location>
</feature>
<keyword evidence="11" id="KW-1185">Reference proteome</keyword>
<feature type="transmembrane region" description="Helical" evidence="7">
    <location>
        <begin position="227"/>
        <end position="246"/>
    </location>
</feature>
<feature type="transmembrane region" description="Helical" evidence="7">
    <location>
        <begin position="305"/>
        <end position="323"/>
    </location>
</feature>
<feature type="transmembrane region" description="Helical" evidence="7">
    <location>
        <begin position="401"/>
        <end position="421"/>
    </location>
</feature>
<feature type="compositionally biased region" description="Basic and acidic residues" evidence="6">
    <location>
        <begin position="507"/>
        <end position="527"/>
    </location>
</feature>
<dbReference type="STRING" id="1296100.A0A1B9FSH1"/>
<dbReference type="GO" id="GO:0022857">
    <property type="term" value="F:transmembrane transporter activity"/>
    <property type="evidence" value="ECO:0007669"/>
    <property type="project" value="InterPro"/>
</dbReference>
<sequence>MTQEPPSTSPSSPQETPVPLPLTPPPPTLSRSRQSLIVLALALHSVLDATAGLALNIALPTIQEELNMGEKEGDLQWVVSAYHLATGCLLLFCGKLADNFGRKRVLISGVVLFGSFQFGAGFMRNGTGLICARAISGAGIAMSVPSAGGILAENFTGKARSIAFTCYAAGFAMGGILGIILGGLFVSYVRYTWRGVQFFLGGMCLLNLIMTILFIPWDRSHTQDKRIDWVGACLLTCGLGLFMFSINGAHGAPKGWKTSYIIALLLLGVLLITIFFFWEHHLTHRTSRPPLMRLALWTRAHGRMAALYFTAFLGNMGYINALYNATLYYQDVRGTGPIGAMLRFLPVEVSAVFCTVFVALFIHRVPAYWLLVVGLLTCGLANMCFALSGEETNYWKLPFHGMWLVTCGVYLFMPTGLIFVSHFALSDEYSVATGLYQTMTRLGISVGLSLMSIIVTSIKNQNLAKGRSQNESLLRGLQSGFWLTAALCWVGVGVAAIALRRLGTVGKNEETEHGDPGGDGRAGRAGEGDVVGEAGKNRDDVGISG</sequence>
<keyword evidence="5 7" id="KW-0472">Membrane</keyword>
<keyword evidence="2" id="KW-0813">Transport</keyword>
<dbReference type="PROSITE" id="PS50850">
    <property type="entry name" value="MFS"/>
    <property type="match status" value="1"/>
</dbReference>
<organism evidence="9">
    <name type="scientific">Kwoniella bestiolae CBS 10118</name>
    <dbReference type="NCBI Taxonomy" id="1296100"/>
    <lineage>
        <taxon>Eukaryota</taxon>
        <taxon>Fungi</taxon>
        <taxon>Dikarya</taxon>
        <taxon>Basidiomycota</taxon>
        <taxon>Agaricomycotina</taxon>
        <taxon>Tremellomycetes</taxon>
        <taxon>Tremellales</taxon>
        <taxon>Cryptococcaceae</taxon>
        <taxon>Kwoniella</taxon>
    </lineage>
</organism>
<gene>
    <name evidence="9" type="ORF">I302_08495</name>
    <name evidence="10" type="ORF">I302_105207</name>
</gene>
<feature type="domain" description="Major facilitator superfamily (MFS) profile" evidence="8">
    <location>
        <begin position="37"/>
        <end position="503"/>
    </location>
</feature>
<reference evidence="10" key="2">
    <citation type="submission" date="2013-07" db="EMBL/GenBank/DDBJ databases">
        <authorList>
            <consortium name="The Broad Institute Genome Sequencing Platform"/>
            <person name="Cuomo C."/>
            <person name="Litvintseva A."/>
            <person name="Chen Y."/>
            <person name="Heitman J."/>
            <person name="Sun S."/>
            <person name="Springer D."/>
            <person name="Dromer F."/>
            <person name="Young S.K."/>
            <person name="Zeng Q."/>
            <person name="Gargeya S."/>
            <person name="Fitzgerald M."/>
            <person name="Abouelleil A."/>
            <person name="Alvarado L."/>
            <person name="Berlin A.M."/>
            <person name="Chapman S.B."/>
            <person name="Dewar J."/>
            <person name="Goldberg J."/>
            <person name="Griggs A."/>
            <person name="Gujja S."/>
            <person name="Hansen M."/>
            <person name="Howarth C."/>
            <person name="Imamovic A."/>
            <person name="Larimer J."/>
            <person name="McCowan C."/>
            <person name="Murphy C."/>
            <person name="Pearson M."/>
            <person name="Priest M."/>
            <person name="Roberts A."/>
            <person name="Saif S."/>
            <person name="Shea T."/>
            <person name="Sykes S."/>
            <person name="Wortman J."/>
            <person name="Nusbaum C."/>
            <person name="Birren B."/>
        </authorList>
    </citation>
    <scope>NUCLEOTIDE SEQUENCE</scope>
    <source>
        <strain evidence="10">CBS 10118</strain>
    </source>
</reference>
<feature type="transmembrane region" description="Helical" evidence="7">
    <location>
        <begin position="479"/>
        <end position="499"/>
    </location>
</feature>
<comment type="subcellular location">
    <subcellularLocation>
        <location evidence="1">Membrane</location>
        <topology evidence="1">Multi-pass membrane protein</topology>
    </subcellularLocation>
</comment>
<feature type="compositionally biased region" description="Pro residues" evidence="6">
    <location>
        <begin position="16"/>
        <end position="28"/>
    </location>
</feature>
<feature type="compositionally biased region" description="Low complexity" evidence="6">
    <location>
        <begin position="1"/>
        <end position="15"/>
    </location>
</feature>
<dbReference type="EMBL" id="KI894026">
    <property type="protein sequence ID" value="OCF21718.1"/>
    <property type="molecule type" value="Genomic_DNA"/>
</dbReference>
<evidence type="ECO:0000313" key="11">
    <source>
        <dbReference type="Proteomes" id="UP000092730"/>
    </source>
</evidence>
<evidence type="ECO:0000256" key="7">
    <source>
        <dbReference type="SAM" id="Phobius"/>
    </source>
</evidence>
<dbReference type="VEuPathDB" id="FungiDB:I302_08495"/>
<feature type="region of interest" description="Disordered" evidence="6">
    <location>
        <begin position="1"/>
        <end position="28"/>
    </location>
</feature>
<feature type="transmembrane region" description="Helical" evidence="7">
    <location>
        <begin position="343"/>
        <end position="362"/>
    </location>
</feature>
<dbReference type="Gene3D" id="1.20.1720.10">
    <property type="entry name" value="Multidrug resistance protein D"/>
    <property type="match status" value="1"/>
</dbReference>
<feature type="transmembrane region" description="Helical" evidence="7">
    <location>
        <begin position="134"/>
        <end position="152"/>
    </location>
</feature>
<dbReference type="PANTHER" id="PTHR42718">
    <property type="entry name" value="MAJOR FACILITATOR SUPERFAMILY MULTIDRUG TRANSPORTER MFSC"/>
    <property type="match status" value="1"/>
</dbReference>
<dbReference type="SUPFAM" id="SSF103473">
    <property type="entry name" value="MFS general substrate transporter"/>
    <property type="match status" value="2"/>
</dbReference>
<reference evidence="9" key="3">
    <citation type="submission" date="2014-01" db="EMBL/GenBank/DDBJ databases">
        <title>Evolution of pathogenesis and genome organization in the Tremellales.</title>
        <authorList>
            <person name="Cuomo C."/>
            <person name="Litvintseva A."/>
            <person name="Heitman J."/>
            <person name="Chen Y."/>
            <person name="Sun S."/>
            <person name="Springer D."/>
            <person name="Dromer F."/>
            <person name="Young S."/>
            <person name="Zeng Q."/>
            <person name="Chapman S."/>
            <person name="Gujja S."/>
            <person name="Saif S."/>
            <person name="Birren B."/>
        </authorList>
    </citation>
    <scope>NUCLEOTIDE SEQUENCE</scope>
    <source>
        <strain evidence="9">CBS 10118</strain>
    </source>
</reference>
<dbReference type="GeneID" id="30212894"/>
<evidence type="ECO:0000313" key="10">
    <source>
        <dbReference type="EMBL" id="WVW83189.1"/>
    </source>
</evidence>
<evidence type="ECO:0000313" key="9">
    <source>
        <dbReference type="EMBL" id="OCF21718.1"/>
    </source>
</evidence>
<feature type="transmembrane region" description="Helical" evidence="7">
    <location>
        <begin position="105"/>
        <end position="122"/>
    </location>
</feature>
<feature type="region of interest" description="Disordered" evidence="6">
    <location>
        <begin position="507"/>
        <end position="545"/>
    </location>
</feature>